<dbReference type="Proteomes" id="UP000324800">
    <property type="component" value="Unassembled WGS sequence"/>
</dbReference>
<evidence type="ECO:0000313" key="2">
    <source>
        <dbReference type="Proteomes" id="UP000324800"/>
    </source>
</evidence>
<accession>A0A5J4WWL0</accession>
<proteinExistence type="predicted"/>
<dbReference type="EMBL" id="SNRW01000863">
    <property type="protein sequence ID" value="KAA6398872.1"/>
    <property type="molecule type" value="Genomic_DNA"/>
</dbReference>
<comment type="caution">
    <text evidence="1">The sequence shown here is derived from an EMBL/GenBank/DDBJ whole genome shotgun (WGS) entry which is preliminary data.</text>
</comment>
<organism evidence="1 2">
    <name type="scientific">Streblomastix strix</name>
    <dbReference type="NCBI Taxonomy" id="222440"/>
    <lineage>
        <taxon>Eukaryota</taxon>
        <taxon>Metamonada</taxon>
        <taxon>Preaxostyla</taxon>
        <taxon>Oxymonadida</taxon>
        <taxon>Streblomastigidae</taxon>
        <taxon>Streblomastix</taxon>
    </lineage>
</organism>
<evidence type="ECO:0000313" key="1">
    <source>
        <dbReference type="EMBL" id="KAA6398872.1"/>
    </source>
</evidence>
<reference evidence="1 2" key="1">
    <citation type="submission" date="2019-03" db="EMBL/GenBank/DDBJ databases">
        <title>Single cell metagenomics reveals metabolic interactions within the superorganism composed of flagellate Streblomastix strix and complex community of Bacteroidetes bacteria on its surface.</title>
        <authorList>
            <person name="Treitli S.C."/>
            <person name="Kolisko M."/>
            <person name="Husnik F."/>
            <person name="Keeling P."/>
            <person name="Hampl V."/>
        </authorList>
    </citation>
    <scope>NUCLEOTIDE SEQUENCE [LARGE SCALE GENOMIC DNA]</scope>
    <source>
        <strain evidence="1">ST1C</strain>
    </source>
</reference>
<gene>
    <name evidence="1" type="ORF">EZS28_005602</name>
</gene>
<dbReference type="AlphaFoldDB" id="A0A5J4WWL0"/>
<protein>
    <submittedName>
        <fullName evidence="1">Uncharacterized protein</fullName>
    </submittedName>
</protein>
<name>A0A5J4WWL0_9EUKA</name>
<sequence length="91" mass="10507">MGINSVNKIEVCGKKNIHLIDEIFTSRENIGFCSIDSDLAWRLWVQIAQQNQSPVVRPIYIFNIPKKENRMKNMAKQAHIEKQSKVIQVSP</sequence>